<proteinExistence type="predicted"/>
<evidence type="ECO:0000313" key="1">
    <source>
        <dbReference type="EMBL" id="GAG82835.1"/>
    </source>
</evidence>
<feature type="non-terminal residue" evidence="1">
    <location>
        <position position="59"/>
    </location>
</feature>
<sequence length="59" mass="6647">MDIYNLLKEMKEKDASDLHVISGIAPTFRIAGELRSCSGEKITPEQSKSLIYSLMTEEQ</sequence>
<organism evidence="1">
    <name type="scientific">marine sediment metagenome</name>
    <dbReference type="NCBI Taxonomy" id="412755"/>
    <lineage>
        <taxon>unclassified sequences</taxon>
        <taxon>metagenomes</taxon>
        <taxon>ecological metagenomes</taxon>
    </lineage>
</organism>
<reference evidence="1" key="1">
    <citation type="journal article" date="2014" name="Front. Microbiol.">
        <title>High frequency of phylogenetically diverse reductive dehalogenase-homologous genes in deep subseafloor sedimentary metagenomes.</title>
        <authorList>
            <person name="Kawai M."/>
            <person name="Futagami T."/>
            <person name="Toyoda A."/>
            <person name="Takaki Y."/>
            <person name="Nishi S."/>
            <person name="Hori S."/>
            <person name="Arai W."/>
            <person name="Tsubouchi T."/>
            <person name="Morono Y."/>
            <person name="Uchiyama I."/>
            <person name="Ito T."/>
            <person name="Fujiyama A."/>
            <person name="Inagaki F."/>
            <person name="Takami H."/>
        </authorList>
    </citation>
    <scope>NUCLEOTIDE SEQUENCE</scope>
    <source>
        <strain evidence="1">Expedition CK06-06</strain>
    </source>
</reference>
<dbReference type="EMBL" id="BART01013931">
    <property type="protein sequence ID" value="GAG82835.1"/>
    <property type="molecule type" value="Genomic_DNA"/>
</dbReference>
<evidence type="ECO:0008006" key="2">
    <source>
        <dbReference type="Google" id="ProtNLM"/>
    </source>
</evidence>
<name>X1AJT2_9ZZZZ</name>
<protein>
    <recommendedName>
        <fullName evidence="2">Bacterial type II secretion system protein E domain-containing protein</fullName>
    </recommendedName>
</protein>
<accession>X1AJT2</accession>
<comment type="caution">
    <text evidence="1">The sequence shown here is derived from an EMBL/GenBank/DDBJ whole genome shotgun (WGS) entry which is preliminary data.</text>
</comment>
<gene>
    <name evidence="1" type="ORF">S01H4_28162</name>
</gene>
<dbReference type="AlphaFoldDB" id="X1AJT2"/>
<dbReference type="Gene3D" id="3.30.450.90">
    <property type="match status" value="1"/>
</dbReference>